<dbReference type="InterPro" id="IPR000259">
    <property type="entry name" value="Adhesion_dom_fimbrial"/>
</dbReference>
<dbReference type="EMBL" id="JADIKE010000036">
    <property type="protein sequence ID" value="MBM7126033.1"/>
    <property type="molecule type" value="Genomic_DNA"/>
</dbReference>
<dbReference type="InterPro" id="IPR008966">
    <property type="entry name" value="Adhesion_dom_sf"/>
</dbReference>
<dbReference type="SUPFAM" id="SSF49401">
    <property type="entry name" value="Bacterial adhesins"/>
    <property type="match status" value="1"/>
</dbReference>
<dbReference type="RefSeq" id="WP_204682304.1">
    <property type="nucleotide sequence ID" value="NZ_BSNR01000002.1"/>
</dbReference>
<sequence>MQSVVKTYGKALSLAVLAIAALKTGKAEAACFLGNSVQDYIIDQTAPVIVDSNAAPGASLGRQGQYTFPNPWRLNCTGPSPVYLKTNIAQGAQTNGDVYELTVGGQRSGVGVRLYMGINGGDLSPMPIARQLTLSSGSPAYSESDTVKAELVRTSSSIVYGQADAATIGGSNFYNGTGEIGGPGPYQTVRIGSIVLVRPSCAMDVGSMNQTVNLGSHSIKDLQNPGSSTPWVPFKLTVADCGDPSVLVDITFGSQVDQDSNNPKLFSINTGGPTGLGIALSTNDGANASMVPGGTRTFPGKLTGDSYDFRARLERTTAPLTSGEFSKPITVMVVYR</sequence>
<dbReference type="PANTHER" id="PTHR33420:SF26">
    <property type="entry name" value="FIMBRIAL SUBUNIT"/>
    <property type="match status" value="1"/>
</dbReference>
<evidence type="ECO:0000259" key="2">
    <source>
        <dbReference type="Pfam" id="PF00419"/>
    </source>
</evidence>
<comment type="caution">
    <text evidence="3">The sequence shown here is derived from an EMBL/GenBank/DDBJ whole genome shotgun (WGS) entry which is preliminary data.</text>
</comment>
<gene>
    <name evidence="3" type="ORF">ISP19_11705</name>
</gene>
<feature type="chain" id="PRO_5046188270" evidence="1">
    <location>
        <begin position="30"/>
        <end position="336"/>
    </location>
</feature>
<organism evidence="3 4">
    <name type="scientific">Dyella flava</name>
    <dbReference type="NCBI Taxonomy" id="1920170"/>
    <lineage>
        <taxon>Bacteria</taxon>
        <taxon>Pseudomonadati</taxon>
        <taxon>Pseudomonadota</taxon>
        <taxon>Gammaproteobacteria</taxon>
        <taxon>Lysobacterales</taxon>
        <taxon>Rhodanobacteraceae</taxon>
        <taxon>Dyella</taxon>
    </lineage>
</organism>
<proteinExistence type="predicted"/>
<dbReference type="Proteomes" id="UP001430149">
    <property type="component" value="Unassembled WGS sequence"/>
</dbReference>
<evidence type="ECO:0000313" key="4">
    <source>
        <dbReference type="Proteomes" id="UP001430149"/>
    </source>
</evidence>
<feature type="signal peptide" evidence="1">
    <location>
        <begin position="1"/>
        <end position="29"/>
    </location>
</feature>
<dbReference type="PANTHER" id="PTHR33420">
    <property type="entry name" value="FIMBRIAL SUBUNIT ELFA-RELATED"/>
    <property type="match status" value="1"/>
</dbReference>
<dbReference type="Pfam" id="PF00419">
    <property type="entry name" value="Fimbrial"/>
    <property type="match status" value="1"/>
</dbReference>
<dbReference type="InterPro" id="IPR036937">
    <property type="entry name" value="Adhesion_dom_fimbrial_sf"/>
</dbReference>
<dbReference type="Gene3D" id="2.60.40.1090">
    <property type="entry name" value="Fimbrial-type adhesion domain"/>
    <property type="match status" value="2"/>
</dbReference>
<keyword evidence="1" id="KW-0732">Signal</keyword>
<feature type="domain" description="Fimbrial-type adhesion" evidence="2">
    <location>
        <begin position="195"/>
        <end position="335"/>
    </location>
</feature>
<name>A0ABS2K468_9GAMM</name>
<reference evidence="3" key="1">
    <citation type="submission" date="2020-10" db="EMBL/GenBank/DDBJ databases">
        <title>Phylogeny of dyella-like bacteria.</title>
        <authorList>
            <person name="Fu J."/>
        </authorList>
    </citation>
    <scope>NUCLEOTIDE SEQUENCE</scope>
    <source>
        <strain evidence="3">DHOC52</strain>
    </source>
</reference>
<protein>
    <submittedName>
        <fullName evidence="3">Fimbrial protein</fullName>
    </submittedName>
</protein>
<keyword evidence="4" id="KW-1185">Reference proteome</keyword>
<dbReference type="InterPro" id="IPR050263">
    <property type="entry name" value="Bact_Fimbrial_Adh_Pro"/>
</dbReference>
<evidence type="ECO:0000256" key="1">
    <source>
        <dbReference type="SAM" id="SignalP"/>
    </source>
</evidence>
<evidence type="ECO:0000313" key="3">
    <source>
        <dbReference type="EMBL" id="MBM7126033.1"/>
    </source>
</evidence>
<accession>A0ABS2K468</accession>